<keyword evidence="5 10" id="KW-0328">Glycosyltransferase</keyword>
<keyword evidence="7 10" id="KW-0119">Carbohydrate metabolism</keyword>
<evidence type="ECO:0000313" key="13">
    <source>
        <dbReference type="EMBL" id="REF31693.1"/>
    </source>
</evidence>
<dbReference type="GO" id="GO:0005975">
    <property type="term" value="P:carbohydrate metabolic process"/>
    <property type="evidence" value="ECO:0007669"/>
    <property type="project" value="InterPro"/>
</dbReference>
<evidence type="ECO:0000256" key="3">
    <source>
        <dbReference type="ARBA" id="ARBA00012560"/>
    </source>
</evidence>
<feature type="compositionally biased region" description="Low complexity" evidence="11">
    <location>
        <begin position="158"/>
        <end position="179"/>
    </location>
</feature>
<dbReference type="InterPro" id="IPR048458">
    <property type="entry name" value="MalQ_N"/>
</dbReference>
<dbReference type="EC" id="2.4.1.25" evidence="3 10"/>
<comment type="similarity">
    <text evidence="2 10">Belongs to the disproportionating enzyme family.</text>
</comment>
<dbReference type="PANTHER" id="PTHR32438">
    <property type="entry name" value="4-ALPHA-GLUCANOTRANSFERASE DPE1, CHLOROPLASTIC/AMYLOPLASTIC"/>
    <property type="match status" value="1"/>
</dbReference>
<dbReference type="EMBL" id="QTUA01000001">
    <property type="protein sequence ID" value="REF31693.1"/>
    <property type="molecule type" value="Genomic_DNA"/>
</dbReference>
<evidence type="ECO:0000256" key="9">
    <source>
        <dbReference type="ARBA" id="ARBA00031501"/>
    </source>
</evidence>
<keyword evidence="6 10" id="KW-0808">Transferase</keyword>
<evidence type="ECO:0000259" key="12">
    <source>
        <dbReference type="Pfam" id="PF21226"/>
    </source>
</evidence>
<evidence type="ECO:0000256" key="6">
    <source>
        <dbReference type="ARBA" id="ARBA00022679"/>
    </source>
</evidence>
<dbReference type="SUPFAM" id="SSF51445">
    <property type="entry name" value="(Trans)glycosidases"/>
    <property type="match status" value="1"/>
</dbReference>
<evidence type="ECO:0000256" key="2">
    <source>
        <dbReference type="ARBA" id="ARBA00005684"/>
    </source>
</evidence>
<feature type="domain" description="MalQ N-terminal beta-sandwich" evidence="12">
    <location>
        <begin position="70"/>
        <end position="149"/>
    </location>
</feature>
<dbReference type="InterPro" id="IPR017853">
    <property type="entry name" value="GH"/>
</dbReference>
<dbReference type="AlphaFoldDB" id="A0A3D9UT43"/>
<evidence type="ECO:0000256" key="10">
    <source>
        <dbReference type="RuleBase" id="RU361207"/>
    </source>
</evidence>
<dbReference type="RefSeq" id="WP_115923493.1">
    <property type="nucleotide sequence ID" value="NZ_QTUA01000001.1"/>
</dbReference>
<feature type="compositionally biased region" description="Polar residues" evidence="11">
    <location>
        <begin position="210"/>
        <end position="219"/>
    </location>
</feature>
<reference evidence="13 14" key="1">
    <citation type="submission" date="2018-08" db="EMBL/GenBank/DDBJ databases">
        <title>Sequencing the genomes of 1000 actinobacteria strains.</title>
        <authorList>
            <person name="Klenk H.-P."/>
        </authorList>
    </citation>
    <scope>NUCLEOTIDE SEQUENCE [LARGE SCALE GENOMIC DNA]</scope>
    <source>
        <strain evidence="13 14">DSM 22967</strain>
    </source>
</reference>
<dbReference type="OrthoDB" id="9811841at2"/>
<evidence type="ECO:0000313" key="14">
    <source>
        <dbReference type="Proteomes" id="UP000256253"/>
    </source>
</evidence>
<dbReference type="GO" id="GO:0004134">
    <property type="term" value="F:4-alpha-glucanotransferase activity"/>
    <property type="evidence" value="ECO:0007669"/>
    <property type="project" value="UniProtKB-EC"/>
</dbReference>
<accession>A0A3D9UT43</accession>
<dbReference type="PANTHER" id="PTHR32438:SF5">
    <property type="entry name" value="4-ALPHA-GLUCANOTRANSFERASE DPE1, CHLOROPLASTIC_AMYLOPLASTIC"/>
    <property type="match status" value="1"/>
</dbReference>
<dbReference type="Proteomes" id="UP000256253">
    <property type="component" value="Unassembled WGS sequence"/>
</dbReference>
<keyword evidence="14" id="KW-1185">Reference proteome</keyword>
<comment type="catalytic activity">
    <reaction evidence="1 10">
        <text>Transfers a segment of a (1-&gt;4)-alpha-D-glucan to a new position in an acceptor, which may be glucose or a (1-&gt;4)-alpha-D-glucan.</text>
        <dbReference type="EC" id="2.4.1.25"/>
    </reaction>
</comment>
<dbReference type="Gene3D" id="3.20.20.80">
    <property type="entry name" value="Glycosidases"/>
    <property type="match status" value="1"/>
</dbReference>
<feature type="region of interest" description="Disordered" evidence="11">
    <location>
        <begin position="158"/>
        <end position="225"/>
    </location>
</feature>
<gene>
    <name evidence="13" type="ORF">DFJ65_2769</name>
</gene>
<sequence>MSDAPSSPLIDLARAYGVATDYWDWKGNHVMVSADTISTVLSVFGVEADDEQSARAALAARELEPWRRVLPRAVVLREGWTPWVALHAPQGAPVTAKLVLENGRTRDVTVVDRYVEPREVDGDLVAETTIELPGDLPLGYHELVVTVGAVVEEPAQVAEAADASDASGADDASDASGADDASDADDSGEENAAHVPGTVSAPTEKPETVESPSTASGSTVEADAAEVEHRAPVIVTPEKLALPKALQDDRVWGLMTQLYTVRSERSWGIGDAADLAELGTWGARQGADFVLINPVHAAEPVATMEPSPYLPTSRRFVNPMYIRVEEVPEIGYLSAAEHQLVEWHSDDARRLNKLAQLDRDGSWEAKRAALRMIFRTERTHRRARDFEEFMAREGQGLIDFATWSAIVVDRGLPWETWPQELRDPRSEAVAKERERLADEVEFQCWLQWIVQSQLADAQRELLAAGMGVGVVHDLAVGVHPGGADAWALGDVLAHQVSVGAPPDDYNQMGQDWSQPPWRPDRLAELGYAPFRDMLRTGLRMAGGLRVDHILGLFRLWWVPRGESAKNGTYVRYDHEAMVGILALEAHRAGAVIIGEDLGTVEDWVRDYLLERGLLGTSILWFERKDGSAPRAPETYRSLCLASVTTHDLPPTAGYLQGEHIAVRHELGLLTRPLEEEIAEDDAQREAVLSALRERGLLKANAGIEEQVDALHKYLAWAPSKMLGVSVNDLVGDVRTINQPGTDEEYPNWRLPLADGNHKLVTLDEVMISRRAKRLIRCVNRRDAGPAV</sequence>
<proteinExistence type="inferred from homology"/>
<dbReference type="Pfam" id="PF21226">
    <property type="entry name" value="MalQ_N"/>
    <property type="match status" value="1"/>
</dbReference>
<dbReference type="NCBIfam" id="TIGR00217">
    <property type="entry name" value="malQ"/>
    <property type="match status" value="1"/>
</dbReference>
<evidence type="ECO:0000256" key="4">
    <source>
        <dbReference type="ARBA" id="ARBA00020295"/>
    </source>
</evidence>
<comment type="caution">
    <text evidence="13">The sequence shown here is derived from an EMBL/GenBank/DDBJ whole genome shotgun (WGS) entry which is preliminary data.</text>
</comment>
<evidence type="ECO:0000256" key="8">
    <source>
        <dbReference type="ARBA" id="ARBA00031423"/>
    </source>
</evidence>
<protein>
    <recommendedName>
        <fullName evidence="4 10">4-alpha-glucanotransferase</fullName>
        <ecNumber evidence="3 10">2.4.1.25</ecNumber>
    </recommendedName>
    <alternativeName>
        <fullName evidence="8 10">Amylomaltase</fullName>
    </alternativeName>
    <alternativeName>
        <fullName evidence="9 10">Disproportionating enzyme</fullName>
    </alternativeName>
</protein>
<evidence type="ECO:0000256" key="11">
    <source>
        <dbReference type="SAM" id="MobiDB-lite"/>
    </source>
</evidence>
<organism evidence="13 14">
    <name type="scientific">Calidifontibacter indicus</name>
    <dbReference type="NCBI Taxonomy" id="419650"/>
    <lineage>
        <taxon>Bacteria</taxon>
        <taxon>Bacillati</taxon>
        <taxon>Actinomycetota</taxon>
        <taxon>Actinomycetes</taxon>
        <taxon>Micrococcales</taxon>
        <taxon>Dermacoccaceae</taxon>
        <taxon>Calidifontibacter</taxon>
    </lineage>
</organism>
<evidence type="ECO:0000256" key="7">
    <source>
        <dbReference type="ARBA" id="ARBA00023277"/>
    </source>
</evidence>
<dbReference type="InterPro" id="IPR003385">
    <property type="entry name" value="Glyco_hydro_77"/>
</dbReference>
<feature type="compositionally biased region" description="Acidic residues" evidence="11">
    <location>
        <begin position="180"/>
        <end position="189"/>
    </location>
</feature>
<name>A0A3D9UT43_9MICO</name>
<dbReference type="Pfam" id="PF02446">
    <property type="entry name" value="Glyco_hydro_77"/>
    <property type="match status" value="1"/>
</dbReference>
<evidence type="ECO:0000256" key="5">
    <source>
        <dbReference type="ARBA" id="ARBA00022676"/>
    </source>
</evidence>
<evidence type="ECO:0000256" key="1">
    <source>
        <dbReference type="ARBA" id="ARBA00000439"/>
    </source>
</evidence>